<dbReference type="InterPro" id="IPR035959">
    <property type="entry name" value="RutC-like_sf"/>
</dbReference>
<protein>
    <submittedName>
        <fullName evidence="2">RidA family protein</fullName>
    </submittedName>
</protein>
<dbReference type="CDD" id="cd00448">
    <property type="entry name" value="YjgF_YER057c_UK114_family"/>
    <property type="match status" value="1"/>
</dbReference>
<comment type="similarity">
    <text evidence="1">Belongs to the RutC family.</text>
</comment>
<dbReference type="EMBL" id="VVIW01000049">
    <property type="protein sequence ID" value="NHZ44975.1"/>
    <property type="molecule type" value="Genomic_DNA"/>
</dbReference>
<evidence type="ECO:0000313" key="2">
    <source>
        <dbReference type="EMBL" id="NHZ44975.1"/>
    </source>
</evidence>
<dbReference type="InterPro" id="IPR006175">
    <property type="entry name" value="YjgF/YER057c/UK114"/>
</dbReference>
<dbReference type="SUPFAM" id="SSF55298">
    <property type="entry name" value="YjgF-like"/>
    <property type="match status" value="1"/>
</dbReference>
<dbReference type="RefSeq" id="WP_167082155.1">
    <property type="nucleotide sequence ID" value="NZ_VVIW01000049.1"/>
</dbReference>
<dbReference type="PANTHER" id="PTHR11803">
    <property type="entry name" value="2-IMINOBUTANOATE/2-IMINOPROPANOATE DEAMINASE RIDA"/>
    <property type="match status" value="1"/>
</dbReference>
<keyword evidence="3" id="KW-1185">Reference proteome</keyword>
<comment type="caution">
    <text evidence="2">The sequence shown here is derived from an EMBL/GenBank/DDBJ whole genome shotgun (WGS) entry which is preliminary data.</text>
</comment>
<proteinExistence type="inferred from homology"/>
<evidence type="ECO:0000313" key="3">
    <source>
        <dbReference type="Proteomes" id="UP000819052"/>
    </source>
</evidence>
<dbReference type="PANTHER" id="PTHR11803:SF58">
    <property type="entry name" value="PROTEIN HMF1-RELATED"/>
    <property type="match status" value="1"/>
</dbReference>
<organism evidence="2 3">
    <name type="scientific">Massilia aquatica</name>
    <dbReference type="NCBI Taxonomy" id="2609000"/>
    <lineage>
        <taxon>Bacteria</taxon>
        <taxon>Pseudomonadati</taxon>
        <taxon>Pseudomonadota</taxon>
        <taxon>Betaproteobacteria</taxon>
        <taxon>Burkholderiales</taxon>
        <taxon>Oxalobacteraceae</taxon>
        <taxon>Telluria group</taxon>
        <taxon>Massilia</taxon>
    </lineage>
</organism>
<dbReference type="Proteomes" id="UP000819052">
    <property type="component" value="Unassembled WGS sequence"/>
</dbReference>
<evidence type="ECO:0000256" key="1">
    <source>
        <dbReference type="ARBA" id="ARBA00010552"/>
    </source>
</evidence>
<reference evidence="2 3" key="1">
    <citation type="submission" date="2019-09" db="EMBL/GenBank/DDBJ databases">
        <title>Taxonomy of Antarctic Massilia spp.: description of Massilia rubra sp. nov., Massilia aquatica sp. nov., Massilia mucilaginosa sp. nov., Massilia frigida sp. nov. isolated from streams, lakes and regoliths.</title>
        <authorList>
            <person name="Holochova P."/>
            <person name="Sedlacek I."/>
            <person name="Kralova S."/>
            <person name="Maslanova I."/>
            <person name="Busse H.-J."/>
            <person name="Stankova E."/>
            <person name="Vrbovska V."/>
            <person name="Kovarovic V."/>
            <person name="Bartak M."/>
            <person name="Svec P."/>
            <person name="Pantucek R."/>
        </authorList>
    </citation>
    <scope>NUCLEOTIDE SEQUENCE [LARGE SCALE GENOMIC DNA]</scope>
    <source>
        <strain evidence="2 3">CCM 8693</strain>
    </source>
</reference>
<accession>A0ABX0MCT8</accession>
<dbReference type="Pfam" id="PF01042">
    <property type="entry name" value="Ribonuc_L-PSP"/>
    <property type="match status" value="1"/>
</dbReference>
<dbReference type="Gene3D" id="3.30.1330.40">
    <property type="entry name" value="RutC-like"/>
    <property type="match status" value="1"/>
</dbReference>
<gene>
    <name evidence="2" type="ORF">F1609_33245</name>
</gene>
<sequence length="142" mass="15040">MRIKQINPAALYDGAPFGMSQAAVDSGSGLVFVSGQVDWDTHYQVRHGGIAEQAESALQNLLTVLDAAGSSTGNVLQLRVYVRGELGDYMEILAPIMSKYFGASRPALTGIGVASLASPQTLIEIEALARVCDEVQAQQCIV</sequence>
<name>A0ABX0MCT8_9BURK</name>